<dbReference type="GO" id="GO:0006749">
    <property type="term" value="P:glutathione metabolic process"/>
    <property type="evidence" value="ECO:0007669"/>
    <property type="project" value="InterPro"/>
</dbReference>
<proteinExistence type="inferred from homology"/>
<dbReference type="InterPro" id="IPR045073">
    <property type="entry name" value="Omega/Tau-like"/>
</dbReference>
<dbReference type="SUPFAM" id="SSF52833">
    <property type="entry name" value="Thioredoxin-like"/>
    <property type="match status" value="1"/>
</dbReference>
<comment type="catalytic activity">
    <reaction evidence="2 3">
        <text>RX + glutathione = an S-substituted glutathione + a halide anion + H(+)</text>
        <dbReference type="Rhea" id="RHEA:16437"/>
        <dbReference type="ChEBI" id="CHEBI:15378"/>
        <dbReference type="ChEBI" id="CHEBI:16042"/>
        <dbReference type="ChEBI" id="CHEBI:17792"/>
        <dbReference type="ChEBI" id="CHEBI:57925"/>
        <dbReference type="ChEBI" id="CHEBI:90779"/>
        <dbReference type="EC" id="2.5.1.18"/>
    </reaction>
</comment>
<dbReference type="FunFam" id="3.40.30.10:FF:000014">
    <property type="entry name" value="Tau class glutathione S-transferase"/>
    <property type="match status" value="1"/>
</dbReference>
<comment type="function">
    <text evidence="3">Is involved in the conjugation of reduced glutathione to a wide number of exogenous and endogenous hydrophobic electrophiles.</text>
</comment>
<dbReference type="CDD" id="cd03185">
    <property type="entry name" value="GST_C_Tau"/>
    <property type="match status" value="1"/>
</dbReference>
<sequence>MGDSEEVVLLNFWPSSFGMRVRIALEEKAIQYEFKEENILGEKSPLLLEMNPVHKKIPVLIHNGKPICESLIIVEYIDQAWNHTSPMLLPSDPYDRAMAKFWADYLDKKMPLSVKNTWLKKGEEQERAKEDLFETLKTLEKELGDKAYFGGESFGFVDIALIPFYAWFYTVEACGGFSVEAECPKIIAWAKR</sequence>
<dbReference type="SFLD" id="SFLDG01152">
    <property type="entry name" value="Main.3:_Omega-_and_Tau-like"/>
    <property type="match status" value="1"/>
</dbReference>
<dbReference type="EMBL" id="JBBNAE010000011">
    <property type="protein sequence ID" value="KAK9085954.1"/>
    <property type="molecule type" value="Genomic_DNA"/>
</dbReference>
<dbReference type="InterPro" id="IPR045074">
    <property type="entry name" value="GST_C_Tau"/>
</dbReference>
<evidence type="ECO:0000256" key="1">
    <source>
        <dbReference type="ARBA" id="ARBA00022679"/>
    </source>
</evidence>
<keyword evidence="3" id="KW-0963">Cytoplasm</keyword>
<dbReference type="Pfam" id="PF02798">
    <property type="entry name" value="GST_N"/>
    <property type="match status" value="1"/>
</dbReference>
<comment type="subcellular location">
    <subcellularLocation>
        <location evidence="3">Cytoplasm</location>
        <location evidence="3">Cytosol</location>
    </subcellularLocation>
</comment>
<keyword evidence="1 3" id="KW-0808">Transferase</keyword>
<dbReference type="PANTHER" id="PTHR11260">
    <property type="entry name" value="GLUTATHIONE S-TRANSFERASE, GST, SUPERFAMILY, GST DOMAIN CONTAINING"/>
    <property type="match status" value="1"/>
</dbReference>
<dbReference type="AlphaFoldDB" id="A0AAP0E3K9"/>
<dbReference type="InterPro" id="IPR010987">
    <property type="entry name" value="Glutathione-S-Trfase_C-like"/>
</dbReference>
<evidence type="ECO:0000256" key="2">
    <source>
        <dbReference type="ARBA" id="ARBA00047960"/>
    </source>
</evidence>
<dbReference type="Proteomes" id="UP001417504">
    <property type="component" value="Unassembled WGS sequence"/>
</dbReference>
<dbReference type="GO" id="GO:0005829">
    <property type="term" value="C:cytosol"/>
    <property type="evidence" value="ECO:0007669"/>
    <property type="project" value="UniProtKB-SubCell"/>
</dbReference>
<protein>
    <recommendedName>
        <fullName evidence="3">Glutathione S-transferase</fullName>
        <ecNumber evidence="3">2.5.1.18</ecNumber>
    </recommendedName>
</protein>
<dbReference type="SFLD" id="SFLDG00358">
    <property type="entry name" value="Main_(cytGST)"/>
    <property type="match status" value="1"/>
</dbReference>
<organism evidence="6 7">
    <name type="scientific">Stephania japonica</name>
    <dbReference type="NCBI Taxonomy" id="461633"/>
    <lineage>
        <taxon>Eukaryota</taxon>
        <taxon>Viridiplantae</taxon>
        <taxon>Streptophyta</taxon>
        <taxon>Embryophyta</taxon>
        <taxon>Tracheophyta</taxon>
        <taxon>Spermatophyta</taxon>
        <taxon>Magnoliopsida</taxon>
        <taxon>Ranunculales</taxon>
        <taxon>Menispermaceae</taxon>
        <taxon>Menispermoideae</taxon>
        <taxon>Cissampelideae</taxon>
        <taxon>Stephania</taxon>
    </lineage>
</organism>
<dbReference type="Gene3D" id="3.40.30.10">
    <property type="entry name" value="Glutaredoxin"/>
    <property type="match status" value="1"/>
</dbReference>
<dbReference type="InterPro" id="IPR040079">
    <property type="entry name" value="Glutathione_S-Trfase"/>
</dbReference>
<evidence type="ECO:0000313" key="6">
    <source>
        <dbReference type="EMBL" id="KAK9085954.1"/>
    </source>
</evidence>
<dbReference type="InterPro" id="IPR004045">
    <property type="entry name" value="Glutathione_S-Trfase_N"/>
</dbReference>
<gene>
    <name evidence="6" type="ORF">Sjap_026365</name>
</gene>
<feature type="domain" description="GST N-terminal" evidence="4">
    <location>
        <begin position="5"/>
        <end position="85"/>
    </location>
</feature>
<comment type="caution">
    <text evidence="6">The sequence shown here is derived from an EMBL/GenBank/DDBJ whole genome shotgun (WGS) entry which is preliminary data.</text>
</comment>
<evidence type="ECO:0000313" key="7">
    <source>
        <dbReference type="Proteomes" id="UP001417504"/>
    </source>
</evidence>
<dbReference type="Pfam" id="PF13410">
    <property type="entry name" value="GST_C_2"/>
    <property type="match status" value="1"/>
</dbReference>
<dbReference type="InterPro" id="IPR036249">
    <property type="entry name" value="Thioredoxin-like_sf"/>
</dbReference>
<evidence type="ECO:0000259" key="5">
    <source>
        <dbReference type="PROSITE" id="PS50405"/>
    </source>
</evidence>
<keyword evidence="7" id="KW-1185">Reference proteome</keyword>
<dbReference type="GO" id="GO:0004364">
    <property type="term" value="F:glutathione transferase activity"/>
    <property type="evidence" value="ECO:0007669"/>
    <property type="project" value="UniProtKB-UniRule"/>
</dbReference>
<dbReference type="PROSITE" id="PS50404">
    <property type="entry name" value="GST_NTER"/>
    <property type="match status" value="1"/>
</dbReference>
<name>A0AAP0E3K9_9MAGN</name>
<comment type="similarity">
    <text evidence="3">Belongs to the GST superfamily.</text>
</comment>
<reference evidence="6 7" key="1">
    <citation type="submission" date="2024-01" db="EMBL/GenBank/DDBJ databases">
        <title>Genome assemblies of Stephania.</title>
        <authorList>
            <person name="Yang L."/>
        </authorList>
    </citation>
    <scope>NUCLEOTIDE SEQUENCE [LARGE SCALE GENOMIC DNA]</scope>
    <source>
        <strain evidence="6">QJT</strain>
        <tissue evidence="6">Leaf</tissue>
    </source>
</reference>
<feature type="domain" description="GST C-terminal" evidence="5">
    <location>
        <begin position="92"/>
        <end position="192"/>
    </location>
</feature>
<dbReference type="EC" id="2.5.1.18" evidence="3"/>
<dbReference type="PROSITE" id="PS50405">
    <property type="entry name" value="GST_CTER"/>
    <property type="match status" value="1"/>
</dbReference>
<evidence type="ECO:0000256" key="3">
    <source>
        <dbReference type="RuleBase" id="RU369102"/>
    </source>
</evidence>
<dbReference type="PANTHER" id="PTHR11260:SF781">
    <property type="entry name" value="GLUTATHIONE S-TRANSFERASE U19"/>
    <property type="match status" value="1"/>
</dbReference>
<dbReference type="SUPFAM" id="SSF47616">
    <property type="entry name" value="GST C-terminal domain-like"/>
    <property type="match status" value="1"/>
</dbReference>
<dbReference type="SFLD" id="SFLDS00019">
    <property type="entry name" value="Glutathione_Transferase_(cytos"/>
    <property type="match status" value="1"/>
</dbReference>
<dbReference type="Gene3D" id="1.20.1050.10">
    <property type="match status" value="1"/>
</dbReference>
<evidence type="ECO:0000259" key="4">
    <source>
        <dbReference type="PROSITE" id="PS50404"/>
    </source>
</evidence>
<dbReference type="CDD" id="cd03058">
    <property type="entry name" value="GST_N_Tau"/>
    <property type="match status" value="1"/>
</dbReference>
<accession>A0AAP0E3K9</accession>
<dbReference type="InterPro" id="IPR036282">
    <property type="entry name" value="Glutathione-S-Trfase_C_sf"/>
</dbReference>